<sequence length="64" mass="7116">MGTDGKGGGVRESCLLSSVWVFKEAEGEGDGLIRTPSNPLRICRFAIRPIWGVWEGFEWLFTLS</sequence>
<keyword evidence="2" id="KW-1185">Reference proteome</keyword>
<dbReference type="Proteomes" id="UP001054252">
    <property type="component" value="Unassembled WGS sequence"/>
</dbReference>
<evidence type="ECO:0000313" key="2">
    <source>
        <dbReference type="Proteomes" id="UP001054252"/>
    </source>
</evidence>
<accession>A0AAV5KXV4</accession>
<protein>
    <submittedName>
        <fullName evidence="1">Uncharacterized protein</fullName>
    </submittedName>
</protein>
<evidence type="ECO:0000313" key="1">
    <source>
        <dbReference type="EMBL" id="GKV29759.1"/>
    </source>
</evidence>
<dbReference type="AlphaFoldDB" id="A0AAV5KXV4"/>
<comment type="caution">
    <text evidence="1">The sequence shown here is derived from an EMBL/GenBank/DDBJ whole genome shotgun (WGS) entry which is preliminary data.</text>
</comment>
<gene>
    <name evidence="1" type="ORF">SLEP1_g38658</name>
</gene>
<proteinExistence type="predicted"/>
<organism evidence="1 2">
    <name type="scientific">Rubroshorea leprosula</name>
    <dbReference type="NCBI Taxonomy" id="152421"/>
    <lineage>
        <taxon>Eukaryota</taxon>
        <taxon>Viridiplantae</taxon>
        <taxon>Streptophyta</taxon>
        <taxon>Embryophyta</taxon>
        <taxon>Tracheophyta</taxon>
        <taxon>Spermatophyta</taxon>
        <taxon>Magnoliopsida</taxon>
        <taxon>eudicotyledons</taxon>
        <taxon>Gunneridae</taxon>
        <taxon>Pentapetalae</taxon>
        <taxon>rosids</taxon>
        <taxon>malvids</taxon>
        <taxon>Malvales</taxon>
        <taxon>Dipterocarpaceae</taxon>
        <taxon>Rubroshorea</taxon>
    </lineage>
</organism>
<reference evidence="1 2" key="1">
    <citation type="journal article" date="2021" name="Commun. Biol.">
        <title>The genome of Shorea leprosula (Dipterocarpaceae) highlights the ecological relevance of drought in aseasonal tropical rainforests.</title>
        <authorList>
            <person name="Ng K.K.S."/>
            <person name="Kobayashi M.J."/>
            <person name="Fawcett J.A."/>
            <person name="Hatakeyama M."/>
            <person name="Paape T."/>
            <person name="Ng C.H."/>
            <person name="Ang C.C."/>
            <person name="Tnah L.H."/>
            <person name="Lee C.T."/>
            <person name="Nishiyama T."/>
            <person name="Sese J."/>
            <person name="O'Brien M.J."/>
            <person name="Copetti D."/>
            <person name="Mohd Noor M.I."/>
            <person name="Ong R.C."/>
            <person name="Putra M."/>
            <person name="Sireger I.Z."/>
            <person name="Indrioko S."/>
            <person name="Kosugi Y."/>
            <person name="Izuno A."/>
            <person name="Isagi Y."/>
            <person name="Lee S.L."/>
            <person name="Shimizu K.K."/>
        </authorList>
    </citation>
    <scope>NUCLEOTIDE SEQUENCE [LARGE SCALE GENOMIC DNA]</scope>
    <source>
        <strain evidence="1">214</strain>
    </source>
</reference>
<dbReference type="EMBL" id="BPVZ01000084">
    <property type="protein sequence ID" value="GKV29759.1"/>
    <property type="molecule type" value="Genomic_DNA"/>
</dbReference>
<name>A0AAV5KXV4_9ROSI</name>